<dbReference type="EMBL" id="JARQWQ010000098">
    <property type="protein sequence ID" value="KAK2551373.1"/>
    <property type="molecule type" value="Genomic_DNA"/>
</dbReference>
<accession>A0AAD9UVE2</accession>
<proteinExistence type="predicted"/>
<feature type="compositionally biased region" description="Acidic residues" evidence="1">
    <location>
        <begin position="554"/>
        <end position="572"/>
    </location>
</feature>
<evidence type="ECO:0000256" key="1">
    <source>
        <dbReference type="SAM" id="MobiDB-lite"/>
    </source>
</evidence>
<sequence length="607" mass="68207">MASETRAPRRSRNLKKKFVLLRWCDRLRVPRMASMRSLEAAGRVKDIEFPNNSTTEHVRELLLNSFGNHLNAAGVDRLHFYKTVASSNLLDLAGRAEEMHRQRLKTTFQNRSKVFMRLLLDSNGSVTAPQVDSGDAIVDTEQERRPTEEVNENTLVNISDDDQELLLPLLASSPQPVSTQQQSSANKVHRVEMLKQMSDTIQNATVVGEINEMEYNLCGAELGSGPLYDTKVVQRLFAANRIPQRIPTLCLTPLEMQLQSYMDMVPVCIVRYRLTDKSIDCLRGLMMSNAVVQALTNCQVHFALMGSDFDKEACGKQHRRVDDIDLEIHVLQPTMSSNKVILGDVVTEGCSKITLNGPQGMVSAATVRSVDMIVWGLERMTSLFSTLSFHGTNLLSCMTLDVEHLHSTSHIKHPLLSKKEYCRDLGNTIKESTKRLSASTVYYYTSEKSSWYPDPENDIPLSQLPSIPQLANVKFSDKAVEEMRNYALTHGSAVRQRTNRQETTMARHGTMPEMIYQRQLQISAEKVNLASSLVSEVTESEEGVDTADSHPENVDVEAAEYDSSTDEDEEVEGGGSDILELDRQSTFLLGTTTHFGRQIRINNRFLM</sequence>
<organism evidence="2 3">
    <name type="scientific">Acropora cervicornis</name>
    <name type="common">Staghorn coral</name>
    <dbReference type="NCBI Taxonomy" id="6130"/>
    <lineage>
        <taxon>Eukaryota</taxon>
        <taxon>Metazoa</taxon>
        <taxon>Cnidaria</taxon>
        <taxon>Anthozoa</taxon>
        <taxon>Hexacorallia</taxon>
        <taxon>Scleractinia</taxon>
        <taxon>Astrocoeniina</taxon>
        <taxon>Acroporidae</taxon>
        <taxon>Acropora</taxon>
    </lineage>
</organism>
<dbReference type="AlphaFoldDB" id="A0AAD9UVE2"/>
<reference evidence="2" key="1">
    <citation type="journal article" date="2023" name="G3 (Bethesda)">
        <title>Whole genome assembly and annotation of the endangered Caribbean coral Acropora cervicornis.</title>
        <authorList>
            <person name="Selwyn J.D."/>
            <person name="Vollmer S.V."/>
        </authorList>
    </citation>
    <scope>NUCLEOTIDE SEQUENCE</scope>
    <source>
        <strain evidence="2">K2</strain>
    </source>
</reference>
<keyword evidence="3" id="KW-1185">Reference proteome</keyword>
<comment type="caution">
    <text evidence="2">The sequence shown here is derived from an EMBL/GenBank/DDBJ whole genome shotgun (WGS) entry which is preliminary data.</text>
</comment>
<evidence type="ECO:0000313" key="3">
    <source>
        <dbReference type="Proteomes" id="UP001249851"/>
    </source>
</evidence>
<reference evidence="2" key="2">
    <citation type="journal article" date="2023" name="Science">
        <title>Genomic signatures of disease resistance in endangered staghorn corals.</title>
        <authorList>
            <person name="Vollmer S.V."/>
            <person name="Selwyn J.D."/>
            <person name="Despard B.A."/>
            <person name="Roesel C.L."/>
        </authorList>
    </citation>
    <scope>NUCLEOTIDE SEQUENCE</scope>
    <source>
        <strain evidence="2">K2</strain>
    </source>
</reference>
<feature type="region of interest" description="Disordered" evidence="1">
    <location>
        <begin position="538"/>
        <end position="577"/>
    </location>
</feature>
<evidence type="ECO:0000313" key="2">
    <source>
        <dbReference type="EMBL" id="KAK2551373.1"/>
    </source>
</evidence>
<gene>
    <name evidence="2" type="ORF">P5673_027772</name>
</gene>
<name>A0AAD9UVE2_ACRCE</name>
<protein>
    <submittedName>
        <fullName evidence="2">Uncharacterized protein</fullName>
    </submittedName>
</protein>
<dbReference type="Proteomes" id="UP001249851">
    <property type="component" value="Unassembled WGS sequence"/>
</dbReference>